<dbReference type="InterPro" id="IPR001046">
    <property type="entry name" value="NRAMP_fam"/>
</dbReference>
<dbReference type="STRING" id="1262450.S3DAC5"/>
<dbReference type="Pfam" id="PF08699">
    <property type="entry name" value="ArgoL1"/>
    <property type="match status" value="1"/>
</dbReference>
<feature type="region of interest" description="Disordered" evidence="5">
    <location>
        <begin position="394"/>
        <end position="427"/>
    </location>
</feature>
<dbReference type="Pfam" id="PF01566">
    <property type="entry name" value="Nramp"/>
    <property type="match status" value="2"/>
</dbReference>
<comment type="subcellular location">
    <subcellularLocation>
        <location evidence="1">Membrane</location>
        <topology evidence="1">Multi-pass membrane protein</topology>
    </subcellularLocation>
</comment>
<evidence type="ECO:0000313" key="9">
    <source>
        <dbReference type="Proteomes" id="UP000016923"/>
    </source>
</evidence>
<feature type="compositionally biased region" description="Polar residues" evidence="5">
    <location>
        <begin position="15"/>
        <end position="30"/>
    </location>
</feature>
<dbReference type="SMART" id="SM01163">
    <property type="entry name" value="DUF1785"/>
    <property type="match status" value="1"/>
</dbReference>
<dbReference type="eggNOG" id="KOG1041">
    <property type="taxonomic scope" value="Eukaryota"/>
</dbReference>
<dbReference type="InterPro" id="IPR032472">
    <property type="entry name" value="ArgoL2"/>
</dbReference>
<name>S3DAC5_OPHP1</name>
<dbReference type="Proteomes" id="UP000016923">
    <property type="component" value="Unassembled WGS sequence"/>
</dbReference>
<feature type="region of interest" description="Disordered" evidence="5">
    <location>
        <begin position="951"/>
        <end position="974"/>
    </location>
</feature>
<dbReference type="Pfam" id="PF16488">
    <property type="entry name" value="ArgoL2"/>
    <property type="match status" value="1"/>
</dbReference>
<dbReference type="NCBIfam" id="NF037982">
    <property type="entry name" value="Nramp_1"/>
    <property type="match status" value="1"/>
</dbReference>
<feature type="region of interest" description="Disordered" evidence="5">
    <location>
        <begin position="1"/>
        <end position="138"/>
    </location>
</feature>
<evidence type="ECO:0000256" key="1">
    <source>
        <dbReference type="ARBA" id="ARBA00004141"/>
    </source>
</evidence>
<dbReference type="SMART" id="SM00950">
    <property type="entry name" value="Piwi"/>
    <property type="match status" value="1"/>
</dbReference>
<dbReference type="NCBIfam" id="TIGR01197">
    <property type="entry name" value="nramp"/>
    <property type="match status" value="1"/>
</dbReference>
<dbReference type="PROSITE" id="PS50822">
    <property type="entry name" value="PIWI"/>
    <property type="match status" value="1"/>
</dbReference>
<dbReference type="PRINTS" id="PR00447">
    <property type="entry name" value="NATRESASSCMP"/>
</dbReference>
<evidence type="ECO:0000256" key="4">
    <source>
        <dbReference type="ARBA" id="ARBA00023136"/>
    </source>
</evidence>
<dbReference type="InterPro" id="IPR045246">
    <property type="entry name" value="Piwi_ago-like"/>
</dbReference>
<keyword evidence="3 6" id="KW-1133">Transmembrane helix</keyword>
<feature type="transmembrane region" description="Helical" evidence="6">
    <location>
        <begin position="240"/>
        <end position="268"/>
    </location>
</feature>
<feature type="transmembrane region" description="Helical" evidence="6">
    <location>
        <begin position="352"/>
        <end position="371"/>
    </location>
</feature>
<dbReference type="InterPro" id="IPR036397">
    <property type="entry name" value="RNaseH_sf"/>
</dbReference>
<feature type="compositionally biased region" description="Acidic residues" evidence="5">
    <location>
        <begin position="406"/>
        <end position="419"/>
    </location>
</feature>
<feature type="transmembrane region" description="Helical" evidence="6">
    <location>
        <begin position="792"/>
        <end position="819"/>
    </location>
</feature>
<sequence length="1817" mass="196666">MNCPSRTDEPPKSDGLNQNPNELSNDLTTNEDLKGIANSRKLRRTNSPPLEGAGIGGSATDRIGSAGTDEPDLGLRSKTAAKESITTRVDFAGSVANPSPTGGPASRMPGHQPGVRSSHGVSQNGNNDTGSAADYTLGAGGGDDGAGHRKGPIWSVLSNLKTFYRFIGPGFIVSVAYIDPGNYSTGIAAGASYRYRLLFVVLLSNIFAIFLQSLSIKLGTVSGRNLAVACRAFLPRWLNISLYILAEVAIIATDIAEVIGTAIALNLLQPKIPLVAGCAISIVDVFIVLIFCKPENGTRSGLRAFELVVVPLVLGVVVCFCIQLSMIDHTTTSVGNVFRGYLPSSALVQQKGLYQACGILGATVMPHSLYLGSGIVQARLREYDEKCGLLPPHEVENNTRPGTVEADVDDNFSDDDDQPGVDSRNRAANNTYGNFSRAQLQRRIQFPEFVGKVKTYTYKPSQLAIKHCYKYSVAEVAISLFTFALFVNSAILIVAGSSLYQNPDAESADIFAIHDLLSSTISKGAGTVFALALLLSGLSAGVVCTVAGQMICEGALQWKLAPWLRRLLTRSISIMPSIIIAGAVGREGLDTALNASQVILSIVLPFITAPLLWFTTFDKYMTVQPGAAHFTLRRRYRKGVNPDEVTADDNASGSQAVKMANSWPVAILGFAIWLLITVLNVANIVLLALGETRFLITPLSLALAPGNPKSRDADACSLKSAEARLCLTILQTEVEAEAVAGVIAVEVVSVETEAAVEVVVQDAAVAAAATKVLEGEVVAAAGVVESTLRAEAVAVGAIVAVAFLKVVTEAVAVGAIVAVAFLKVVMAVTEAVAVVIVGAVILTVAVAAAEDVAAISCYGNEAPPKPDQAIIKLEDQLIGPAPAPMSVKGGKKGAKPGPSGSGPGAGRLRFPFRPAYGREGKAIDVWANYFELSIAKMPSLFLYTFRVSKGRRPSDKEEGPAAASDPADKQGPSADIKGPFLRKLIGHVLTNVLNVPGLAPRTELLSKLITLEKIPQAKMDELKDTQFDGDHFKIELEGPHTLDLDVLRKWLATMRDDRDANDVSFPKFQDLIDAIGIIIGHGPRMGGSNLQGANPQTVAVGRSYFFPVDETREGELFQQSRPLELLRGYFQSVRPATGRLLLNVNVTHTVFRSSREKHFADLFQDCHYKDLELALKGGRVRVAMPDGKSRDYTVSGFLFKSGSGYTGEARFKKISEVTFLIDADGGGGKGGKKGKKATGGKSISVRDYLKEKFNIPNLEDTVAVNVGKSSSKAIIYPASWCTLLPGQPWNRKLSGDDTSFMIKFACRQPNLNADSIVQVGRKALQLDSLTASFRDYNITVGDKLITVNARVLAAPDLQYGKRYKMTPAHGSWNLVSRELVQGGSKNTRDVDWCFFEMPGSRGDVPSAMASFKTALKELGVPVKETPIGLGKHDDFRQFDTRSPEGINRAVEAAFQRALETSPVPRLILFVLANNDKTVYERIKLLGDTKYGIHTVCVVSQKFTKNDKQYYANVALKFNLKLGGINHKLDKPEKLGIISEGKTMVMGYDIIHPTNLGIKKEDDDLPSHVGLVASIDKDLAQWPACQWSQKGRQEMASDELTEAIRSRLDRWKEHNGAYPENILVYRDGVSEGQFEQVLDTELPQMKEALKRCNMARTKITIVVSVKRHNTRFFPTTPENMSRSGNIECGTVVDRGITLQRYWDFFLTAHTAIQGTARPARYTVIYDEIFQGKIGSGGEPVSVAGELEKITYNMCYLFSRATKAVSICPPAYYADLVCTRARLYQSNFFNSAIEGTQVKPLDKVLPQVHESVRRDMYYI</sequence>
<evidence type="ECO:0000259" key="7">
    <source>
        <dbReference type="PROSITE" id="PS50822"/>
    </source>
</evidence>
<feature type="transmembrane region" description="Helical" evidence="6">
    <location>
        <begin position="567"/>
        <end position="585"/>
    </location>
</feature>
<dbReference type="OrthoDB" id="10252740at2759"/>
<feature type="transmembrane region" description="Helical" evidence="6">
    <location>
        <begin position="476"/>
        <end position="500"/>
    </location>
</feature>
<feature type="compositionally biased region" description="Polar residues" evidence="5">
    <location>
        <begin position="119"/>
        <end position="130"/>
    </location>
</feature>
<dbReference type="InterPro" id="IPR014811">
    <property type="entry name" value="ArgoL1"/>
</dbReference>
<feature type="transmembrane region" description="Helical" evidence="6">
    <location>
        <begin position="304"/>
        <end position="327"/>
    </location>
</feature>
<dbReference type="Gene3D" id="2.170.260.10">
    <property type="entry name" value="paz domain"/>
    <property type="match status" value="1"/>
</dbReference>
<evidence type="ECO:0000256" key="2">
    <source>
        <dbReference type="ARBA" id="ARBA00022692"/>
    </source>
</evidence>
<feature type="transmembrane region" description="Helical" evidence="6">
    <location>
        <begin position="665"/>
        <end position="689"/>
    </location>
</feature>
<feature type="transmembrane region" description="Helical" evidence="6">
    <location>
        <begin position="831"/>
        <end position="849"/>
    </location>
</feature>
<dbReference type="InterPro" id="IPR012337">
    <property type="entry name" value="RNaseH-like_sf"/>
</dbReference>
<dbReference type="VEuPathDB" id="FungiDB:F503_05580"/>
<evidence type="ECO:0000256" key="5">
    <source>
        <dbReference type="SAM" id="MobiDB-lite"/>
    </source>
</evidence>
<gene>
    <name evidence="8" type="ORF">F503_05580</name>
</gene>
<dbReference type="InterPro" id="IPR003165">
    <property type="entry name" value="Piwi"/>
</dbReference>
<dbReference type="HOGENOM" id="CLU_237708_0_0_1"/>
<evidence type="ECO:0000256" key="3">
    <source>
        <dbReference type="ARBA" id="ARBA00022989"/>
    </source>
</evidence>
<proteinExistence type="predicted"/>
<dbReference type="SUPFAM" id="SSF101690">
    <property type="entry name" value="PAZ domain"/>
    <property type="match status" value="2"/>
</dbReference>
<reference evidence="8 9" key="1">
    <citation type="journal article" date="2013" name="BMC Genomics">
        <title>The genome and transcriptome of the pine saprophyte Ophiostoma piceae, and a comparison with the bark beetle-associated pine pathogen Grosmannia clavigera.</title>
        <authorList>
            <person name="Haridas S."/>
            <person name="Wang Y."/>
            <person name="Lim L."/>
            <person name="Massoumi Alamouti S."/>
            <person name="Jackman S."/>
            <person name="Docking R."/>
            <person name="Robertson G."/>
            <person name="Birol I."/>
            <person name="Bohlmann J."/>
            <person name="Breuil C."/>
        </authorList>
    </citation>
    <scope>NUCLEOTIDE SEQUENCE [LARGE SCALE GENOMIC DNA]</scope>
    <source>
        <strain evidence="8 9">UAMH 11346</strain>
    </source>
</reference>
<dbReference type="Gene3D" id="3.30.420.10">
    <property type="entry name" value="Ribonuclease H-like superfamily/Ribonuclease H"/>
    <property type="match status" value="1"/>
</dbReference>
<feature type="transmembrane region" description="Helical" evidence="6">
    <location>
        <begin position="198"/>
        <end position="219"/>
    </location>
</feature>
<dbReference type="PANTHER" id="PTHR22891">
    <property type="entry name" value="EUKARYOTIC TRANSLATION INITIATION FACTOR 2C"/>
    <property type="match status" value="1"/>
</dbReference>
<dbReference type="eggNOG" id="KOG1291">
    <property type="taxonomic scope" value="Eukaryota"/>
</dbReference>
<keyword evidence="4 6" id="KW-0472">Membrane</keyword>
<dbReference type="CDD" id="cd04657">
    <property type="entry name" value="Piwi_ago-like"/>
    <property type="match status" value="1"/>
</dbReference>
<keyword evidence="9" id="KW-1185">Reference proteome</keyword>
<feature type="transmembrane region" description="Helical" evidence="6">
    <location>
        <begin position="525"/>
        <end position="547"/>
    </location>
</feature>
<dbReference type="GO" id="GO:0046873">
    <property type="term" value="F:metal ion transmembrane transporter activity"/>
    <property type="evidence" value="ECO:0007669"/>
    <property type="project" value="InterPro"/>
</dbReference>
<protein>
    <submittedName>
        <fullName evidence="8">Transporter protein smf2</fullName>
    </submittedName>
</protein>
<dbReference type="SUPFAM" id="SSF53098">
    <property type="entry name" value="Ribonuclease H-like"/>
    <property type="match status" value="1"/>
</dbReference>
<feature type="domain" description="Piwi" evidence="7">
    <location>
        <begin position="1466"/>
        <end position="1784"/>
    </location>
</feature>
<keyword evidence="2 6" id="KW-0812">Transmembrane</keyword>
<dbReference type="Gene3D" id="3.40.50.2300">
    <property type="match status" value="1"/>
</dbReference>
<organism evidence="8 9">
    <name type="scientific">Ophiostoma piceae (strain UAMH 11346)</name>
    <name type="common">Sap stain fungus</name>
    <dbReference type="NCBI Taxonomy" id="1262450"/>
    <lineage>
        <taxon>Eukaryota</taxon>
        <taxon>Fungi</taxon>
        <taxon>Dikarya</taxon>
        <taxon>Ascomycota</taxon>
        <taxon>Pezizomycotina</taxon>
        <taxon>Sordariomycetes</taxon>
        <taxon>Sordariomycetidae</taxon>
        <taxon>Ophiostomatales</taxon>
        <taxon>Ophiostomataceae</taxon>
        <taxon>Ophiostoma</taxon>
    </lineage>
</organism>
<accession>S3DAC5</accession>
<feature type="transmembrane region" description="Helical" evidence="6">
    <location>
        <begin position="591"/>
        <end position="614"/>
    </location>
</feature>
<evidence type="ECO:0000256" key="6">
    <source>
        <dbReference type="SAM" id="Phobius"/>
    </source>
</evidence>
<dbReference type="EMBL" id="KE148146">
    <property type="protein sequence ID" value="EPE10485.1"/>
    <property type="molecule type" value="Genomic_DNA"/>
</dbReference>
<dbReference type="GO" id="GO:0003676">
    <property type="term" value="F:nucleic acid binding"/>
    <property type="evidence" value="ECO:0007669"/>
    <property type="project" value="InterPro"/>
</dbReference>
<dbReference type="InterPro" id="IPR036085">
    <property type="entry name" value="PAZ_dom_sf"/>
</dbReference>
<dbReference type="Pfam" id="PF02171">
    <property type="entry name" value="Piwi"/>
    <property type="match status" value="1"/>
</dbReference>
<feature type="transmembrane region" description="Helical" evidence="6">
    <location>
        <begin position="274"/>
        <end position="292"/>
    </location>
</feature>
<evidence type="ECO:0000313" key="8">
    <source>
        <dbReference type="EMBL" id="EPE10485.1"/>
    </source>
</evidence>
<feature type="compositionally biased region" description="Basic and acidic residues" evidence="5">
    <location>
        <begin position="1"/>
        <end position="12"/>
    </location>
</feature>
<dbReference type="GO" id="GO:0016020">
    <property type="term" value="C:membrane"/>
    <property type="evidence" value="ECO:0007669"/>
    <property type="project" value="UniProtKB-SubCell"/>
</dbReference>
<feature type="region of interest" description="Disordered" evidence="5">
    <location>
        <begin position="885"/>
        <end position="906"/>
    </location>
</feature>